<dbReference type="PROSITE" id="PS00107">
    <property type="entry name" value="PROTEIN_KINASE_ATP"/>
    <property type="match status" value="1"/>
</dbReference>
<accession>A0A1S2XRS7</accession>
<evidence type="ECO:0000313" key="10">
    <source>
        <dbReference type="RefSeq" id="XP_004493532.1"/>
    </source>
</evidence>
<keyword evidence="2" id="KW-0808">Transferase</keyword>
<feature type="domain" description="Protein kinase" evidence="8">
    <location>
        <begin position="16"/>
        <end position="270"/>
    </location>
</feature>
<keyword evidence="4 10" id="KW-0418">Kinase</keyword>
<evidence type="ECO:0000256" key="2">
    <source>
        <dbReference type="ARBA" id="ARBA00022679"/>
    </source>
</evidence>
<dbReference type="RefSeq" id="XP_004493532.1">
    <property type="nucleotide sequence ID" value="XM_004493475.3"/>
</dbReference>
<comment type="similarity">
    <text evidence="1">Belongs to the protein kinase superfamily. NEK Ser/Thr protein kinase family. NIMA subfamily.</text>
</comment>
<dbReference type="KEGG" id="cam:101491529"/>
<dbReference type="AlphaFoldDB" id="A0A1S2XRS7"/>
<dbReference type="InterPro" id="IPR008271">
    <property type="entry name" value="Ser/Thr_kinase_AS"/>
</dbReference>
<dbReference type="GO" id="GO:0007017">
    <property type="term" value="P:microtubule-based process"/>
    <property type="evidence" value="ECO:0007669"/>
    <property type="project" value="TreeGrafter"/>
</dbReference>
<evidence type="ECO:0000259" key="8">
    <source>
        <dbReference type="PROSITE" id="PS50011"/>
    </source>
</evidence>
<evidence type="ECO:0000256" key="4">
    <source>
        <dbReference type="ARBA" id="ARBA00022777"/>
    </source>
</evidence>
<dbReference type="InterPro" id="IPR000719">
    <property type="entry name" value="Prot_kinase_dom"/>
</dbReference>
<proteinExistence type="inferred from homology"/>
<dbReference type="InterPro" id="IPR050660">
    <property type="entry name" value="NEK_Ser/Thr_kinase"/>
</dbReference>
<dbReference type="SMART" id="SM00220">
    <property type="entry name" value="S_TKc"/>
    <property type="match status" value="1"/>
</dbReference>
<name>A0A1S2XRS7_CICAR</name>
<feature type="compositionally biased region" description="Polar residues" evidence="7">
    <location>
        <begin position="468"/>
        <end position="479"/>
    </location>
</feature>
<evidence type="ECO:0000256" key="3">
    <source>
        <dbReference type="ARBA" id="ARBA00022741"/>
    </source>
</evidence>
<gene>
    <name evidence="10 11 12 13 14" type="primary">LOC101491529</name>
</gene>
<evidence type="ECO:0000256" key="1">
    <source>
        <dbReference type="ARBA" id="ARBA00010886"/>
    </source>
</evidence>
<keyword evidence="5 6" id="KW-0067">ATP-binding</keyword>
<dbReference type="RefSeq" id="XP_073222187.1">
    <property type="nucleotide sequence ID" value="XM_073366086.1"/>
</dbReference>
<evidence type="ECO:0000256" key="5">
    <source>
        <dbReference type="ARBA" id="ARBA00022840"/>
    </source>
</evidence>
<evidence type="ECO:0000256" key="7">
    <source>
        <dbReference type="SAM" id="MobiDB-lite"/>
    </source>
</evidence>
<sequence length="637" mass="71152">MEIENGEMKSKKMEEYEVIEQIGRGAFGSAFLVLHKSEKKRYVLKKIRLAKQTEKFKRTAHQEMNLIAKLNNPYIVDYKDAWVEKEDHVCIITGYCEGGDMAESIKKARGSFFLEEKVCKWLTQLLIAVDYLHSNRVIHRDLKCSNIFLTKDNSIRLGDFGLAKRLNGEDLASSVVGTPNYMCPELLADIPYGYKSDIWSLGCCMFEIAAHQPAFRAPDMAGLINKINRSSISPLPIVYSSTLKQIIKSMLRKNPEHRPTAAELLRHPHLQPYVLRCQNASSNVLPIYPIVNNSKDKTKRSPKSSCCKNHKDKEMGFVNRLDRIHPIVGNGDVQTNNLPNKGEVTISTSTEDNLETKTVDLSSYIVESSTSISGSKDGSTTSESTTCSVCREDYKIRTAREIANNGITSKSIQEDSLHEEEQRFAAKHFQKSEGVVDIHAATTEVEDMFSGKAEAQREDAKVEDLRKSTTSSAGSNKNNSINYESSLLTLHLLRVEHDTEEGSHMNCLSSESNDNTNTLAVKDDDIAKQHIIRSNQKEDDNSVRVDLKPNGISLSVVTATDGDGDETIDNALDSPCQQRADALESLLELCAQLLKQDKLEELAGVLRPFGKEAVSSRETAIWLTKSLISAQKFIPEN</sequence>
<dbReference type="CDD" id="cd08215">
    <property type="entry name" value="STKc_Nek"/>
    <property type="match status" value="1"/>
</dbReference>
<dbReference type="GeneID" id="101491529"/>
<dbReference type="GO" id="GO:0055028">
    <property type="term" value="C:cortical microtubule"/>
    <property type="evidence" value="ECO:0007669"/>
    <property type="project" value="TreeGrafter"/>
</dbReference>
<reference evidence="9" key="1">
    <citation type="journal article" date="2013" name="Nat. Biotechnol.">
        <title>Draft genome sequence of chickpea (Cicer arietinum) provides a resource for trait improvement.</title>
        <authorList>
            <person name="Varshney R.K."/>
            <person name="Song C."/>
            <person name="Saxena R.K."/>
            <person name="Azam S."/>
            <person name="Yu S."/>
            <person name="Sharpe A.G."/>
            <person name="Cannon S."/>
            <person name="Baek J."/>
            <person name="Rosen B.D."/>
            <person name="Tar'an B."/>
            <person name="Millan T."/>
            <person name="Zhang X."/>
            <person name="Ramsay L.D."/>
            <person name="Iwata A."/>
            <person name="Wang Y."/>
            <person name="Nelson W."/>
            <person name="Farmer A.D."/>
            <person name="Gaur P.M."/>
            <person name="Soderlund C."/>
            <person name="Penmetsa R.V."/>
            <person name="Xu C."/>
            <person name="Bharti A.K."/>
            <person name="He W."/>
            <person name="Winter P."/>
            <person name="Zhao S."/>
            <person name="Hane J.K."/>
            <person name="Carrasquilla-Garcia N."/>
            <person name="Condie J.A."/>
            <person name="Upadhyaya H.D."/>
            <person name="Luo M.C."/>
            <person name="Thudi M."/>
            <person name="Gowda C.L."/>
            <person name="Singh N.P."/>
            <person name="Lichtenzveig J."/>
            <person name="Gali K.K."/>
            <person name="Rubio J."/>
            <person name="Nadarajan N."/>
            <person name="Dolezel J."/>
            <person name="Bansal K.C."/>
            <person name="Xu X."/>
            <person name="Edwards D."/>
            <person name="Zhang G."/>
            <person name="Kahl G."/>
            <person name="Gil J."/>
            <person name="Singh K.B."/>
            <person name="Datta S.K."/>
            <person name="Jackson S.A."/>
            <person name="Wang J."/>
            <person name="Cook D.R."/>
        </authorList>
    </citation>
    <scope>NUCLEOTIDE SEQUENCE [LARGE SCALE GENOMIC DNA]</scope>
    <source>
        <strain evidence="9">cv. CDC Frontier</strain>
    </source>
</reference>
<evidence type="ECO:0000313" key="12">
    <source>
        <dbReference type="RefSeq" id="XP_004493534.1"/>
    </source>
</evidence>
<dbReference type="RefSeq" id="XP_027188739.1">
    <property type="nucleotide sequence ID" value="XM_027332938.1"/>
</dbReference>
<dbReference type="FunFam" id="3.30.200.20:FF:000668">
    <property type="entry name" value="Serine/threonine-protein kinase Nek6"/>
    <property type="match status" value="1"/>
</dbReference>
<dbReference type="FunFam" id="1.10.510.10:FF:000597">
    <property type="entry name" value="serine/threonine-protein kinase Nek6 isoform X2"/>
    <property type="match status" value="1"/>
</dbReference>
<dbReference type="PaxDb" id="3827-XP_004493530.1"/>
<evidence type="ECO:0000313" key="14">
    <source>
        <dbReference type="RefSeq" id="XP_027188739.1"/>
    </source>
</evidence>
<dbReference type="RefSeq" id="XP_027188738.1">
    <property type="nucleotide sequence ID" value="XM_027332937.1"/>
</dbReference>
<dbReference type="Pfam" id="PF00069">
    <property type="entry name" value="Pkinase"/>
    <property type="match status" value="1"/>
</dbReference>
<dbReference type="eggNOG" id="KOG0589">
    <property type="taxonomic scope" value="Eukaryota"/>
</dbReference>
<reference evidence="10 11" key="2">
    <citation type="submission" date="2025-04" db="UniProtKB">
        <authorList>
            <consortium name="RefSeq"/>
        </authorList>
    </citation>
    <scope>IDENTIFICATION</scope>
    <source>
        <tissue evidence="10 11">Etiolated seedlings</tissue>
    </source>
</reference>
<dbReference type="InterPro" id="IPR011009">
    <property type="entry name" value="Kinase-like_dom_sf"/>
</dbReference>
<dbReference type="SUPFAM" id="SSF56112">
    <property type="entry name" value="Protein kinase-like (PK-like)"/>
    <property type="match status" value="1"/>
</dbReference>
<feature type="compositionally biased region" description="Basic and acidic residues" evidence="7">
    <location>
        <begin position="454"/>
        <end position="467"/>
    </location>
</feature>
<dbReference type="GO" id="GO:0004674">
    <property type="term" value="F:protein serine/threonine kinase activity"/>
    <property type="evidence" value="ECO:0007669"/>
    <property type="project" value="TreeGrafter"/>
</dbReference>
<evidence type="ECO:0000313" key="11">
    <source>
        <dbReference type="RefSeq" id="XP_004493533.1"/>
    </source>
</evidence>
<evidence type="ECO:0000313" key="13">
    <source>
        <dbReference type="RefSeq" id="XP_027188738.1"/>
    </source>
</evidence>
<feature type="binding site" evidence="6">
    <location>
        <position position="45"/>
    </location>
    <ligand>
        <name>ATP</name>
        <dbReference type="ChEBI" id="CHEBI:30616"/>
    </ligand>
</feature>
<dbReference type="OrthoDB" id="248923at2759"/>
<feature type="region of interest" description="Disordered" evidence="7">
    <location>
        <begin position="450"/>
        <end position="479"/>
    </location>
</feature>
<dbReference type="PANTHER" id="PTHR43671">
    <property type="entry name" value="SERINE/THREONINE-PROTEIN KINASE NEK"/>
    <property type="match status" value="1"/>
</dbReference>
<organism evidence="9 10">
    <name type="scientific">Cicer arietinum</name>
    <name type="common">Chickpea</name>
    <name type="synonym">Garbanzo</name>
    <dbReference type="NCBI Taxonomy" id="3827"/>
    <lineage>
        <taxon>Eukaryota</taxon>
        <taxon>Viridiplantae</taxon>
        <taxon>Streptophyta</taxon>
        <taxon>Embryophyta</taxon>
        <taxon>Tracheophyta</taxon>
        <taxon>Spermatophyta</taxon>
        <taxon>Magnoliopsida</taxon>
        <taxon>eudicotyledons</taxon>
        <taxon>Gunneridae</taxon>
        <taxon>Pentapetalae</taxon>
        <taxon>rosids</taxon>
        <taxon>fabids</taxon>
        <taxon>Fabales</taxon>
        <taxon>Fabaceae</taxon>
        <taxon>Papilionoideae</taxon>
        <taxon>50 kb inversion clade</taxon>
        <taxon>NPAAA clade</taxon>
        <taxon>Hologalegina</taxon>
        <taxon>IRL clade</taxon>
        <taxon>Cicereae</taxon>
        <taxon>Cicer</taxon>
    </lineage>
</organism>
<dbReference type="PANTHER" id="PTHR43671:SF63">
    <property type="entry name" value="SERINE_THREONINE-PROTEIN KINASE NEK6 ISOFORM X1"/>
    <property type="match status" value="1"/>
</dbReference>
<evidence type="ECO:0000256" key="6">
    <source>
        <dbReference type="PROSITE-ProRule" id="PRU10141"/>
    </source>
</evidence>
<dbReference type="Gene3D" id="3.30.200.20">
    <property type="entry name" value="Phosphorylase Kinase, domain 1"/>
    <property type="match status" value="1"/>
</dbReference>
<keyword evidence="3 6" id="KW-0547">Nucleotide-binding</keyword>
<dbReference type="Gene3D" id="1.10.510.10">
    <property type="entry name" value="Transferase(Phosphotransferase) domain 1"/>
    <property type="match status" value="1"/>
</dbReference>
<keyword evidence="9" id="KW-1185">Reference proteome</keyword>
<protein>
    <submittedName>
        <fullName evidence="10 11">Serine/threonine-protein kinase Nek6</fullName>
    </submittedName>
</protein>
<dbReference type="PROSITE" id="PS00108">
    <property type="entry name" value="PROTEIN_KINASE_ST"/>
    <property type="match status" value="1"/>
</dbReference>
<dbReference type="RefSeq" id="XP_004493534.1">
    <property type="nucleotide sequence ID" value="XM_004493477.3"/>
</dbReference>
<evidence type="ECO:0000313" key="9">
    <source>
        <dbReference type="Proteomes" id="UP000087171"/>
    </source>
</evidence>
<dbReference type="Proteomes" id="UP000087171">
    <property type="component" value="Chromosome Ca3"/>
</dbReference>
<dbReference type="InterPro" id="IPR017441">
    <property type="entry name" value="Protein_kinase_ATP_BS"/>
</dbReference>
<dbReference type="RefSeq" id="XP_004493533.1">
    <property type="nucleotide sequence ID" value="XM_004493476.3"/>
</dbReference>
<dbReference type="PROSITE" id="PS50011">
    <property type="entry name" value="PROTEIN_KINASE_DOM"/>
    <property type="match status" value="1"/>
</dbReference>
<dbReference type="GO" id="GO:0005524">
    <property type="term" value="F:ATP binding"/>
    <property type="evidence" value="ECO:0007669"/>
    <property type="project" value="UniProtKB-UniRule"/>
</dbReference>